<organism evidence="2 3">
    <name type="scientific">Cudoniella acicularis</name>
    <dbReference type="NCBI Taxonomy" id="354080"/>
    <lineage>
        <taxon>Eukaryota</taxon>
        <taxon>Fungi</taxon>
        <taxon>Dikarya</taxon>
        <taxon>Ascomycota</taxon>
        <taxon>Pezizomycotina</taxon>
        <taxon>Leotiomycetes</taxon>
        <taxon>Helotiales</taxon>
        <taxon>Tricladiaceae</taxon>
        <taxon>Cudoniella</taxon>
    </lineage>
</organism>
<name>A0A8H4W6F5_9HELO</name>
<accession>A0A8H4W6F5</accession>
<feature type="region of interest" description="Disordered" evidence="1">
    <location>
        <begin position="20"/>
        <end position="65"/>
    </location>
</feature>
<comment type="caution">
    <text evidence="2">The sequence shown here is derived from an EMBL/GenBank/DDBJ whole genome shotgun (WGS) entry which is preliminary data.</text>
</comment>
<dbReference type="Proteomes" id="UP000566819">
    <property type="component" value="Unassembled WGS sequence"/>
</dbReference>
<proteinExistence type="predicted"/>
<dbReference type="EMBL" id="JAAMPI010000330">
    <property type="protein sequence ID" value="KAF4632624.1"/>
    <property type="molecule type" value="Genomic_DNA"/>
</dbReference>
<evidence type="ECO:0000313" key="3">
    <source>
        <dbReference type="Proteomes" id="UP000566819"/>
    </source>
</evidence>
<evidence type="ECO:0000256" key="1">
    <source>
        <dbReference type="SAM" id="MobiDB-lite"/>
    </source>
</evidence>
<keyword evidence="3" id="KW-1185">Reference proteome</keyword>
<dbReference type="OrthoDB" id="203796at2759"/>
<evidence type="ECO:0000313" key="2">
    <source>
        <dbReference type="EMBL" id="KAF4632624.1"/>
    </source>
</evidence>
<dbReference type="PANTHER" id="PTHR37848">
    <property type="entry name" value="EXPRESSED PROTEIN"/>
    <property type="match status" value="1"/>
</dbReference>
<dbReference type="PANTHER" id="PTHR37848:SF1">
    <property type="entry name" value="SUN DOMAIN-CONTAINING PROTEIN"/>
    <property type="match status" value="1"/>
</dbReference>
<feature type="compositionally biased region" description="Polar residues" evidence="1">
    <location>
        <begin position="35"/>
        <end position="46"/>
    </location>
</feature>
<protein>
    <submittedName>
        <fullName evidence="2">Uncharacterized protein</fullName>
    </submittedName>
</protein>
<dbReference type="AlphaFoldDB" id="A0A8H4W6F5"/>
<reference evidence="2 3" key="1">
    <citation type="submission" date="2020-03" db="EMBL/GenBank/DDBJ databases">
        <title>Draft Genome Sequence of Cudoniella acicularis.</title>
        <authorList>
            <person name="Buettner E."/>
            <person name="Kellner H."/>
        </authorList>
    </citation>
    <scope>NUCLEOTIDE SEQUENCE [LARGE SCALE GENOMIC DNA]</scope>
    <source>
        <strain evidence="2 3">DSM 108380</strain>
    </source>
</reference>
<gene>
    <name evidence="2" type="ORF">G7Y89_g5504</name>
</gene>
<sequence length="203" mass="22817">MIYEQASYPPTYYVELKGTHTETTHRTRSRIVPSDSVSTGTITTISHGMRPRSSMKGCNETENKTTEIKTETITETISTESTIADFCIRMNITNLLGPDAGQLELLPDNGEGYRGGITPCLKPSIMAPEIDQHDELKAWCDVYVSDPSTLKSFTIQREICNHDTTKLDSLLRSRCINQLQRKSLSVISNYSQIYQNLQPPHSQ</sequence>